<dbReference type="STRING" id="1173020.Cha6605_1845"/>
<reference evidence="1 2" key="1">
    <citation type="submission" date="2012-05" db="EMBL/GenBank/DDBJ databases">
        <title>Finished chromosome of genome of Chamaesiphon sp. PCC 6605.</title>
        <authorList>
            <consortium name="US DOE Joint Genome Institute"/>
            <person name="Gugger M."/>
            <person name="Coursin T."/>
            <person name="Rippka R."/>
            <person name="Tandeau De Marsac N."/>
            <person name="Huntemann M."/>
            <person name="Wei C.-L."/>
            <person name="Han J."/>
            <person name="Detter J.C."/>
            <person name="Han C."/>
            <person name="Tapia R."/>
            <person name="Chen A."/>
            <person name="Kyrpides N."/>
            <person name="Mavromatis K."/>
            <person name="Markowitz V."/>
            <person name="Szeto E."/>
            <person name="Ivanova N."/>
            <person name="Pagani I."/>
            <person name="Pati A."/>
            <person name="Goodwin L."/>
            <person name="Nordberg H.P."/>
            <person name="Cantor M.N."/>
            <person name="Hua S.X."/>
            <person name="Woyke T."/>
            <person name="Kerfeld C.A."/>
        </authorList>
    </citation>
    <scope>NUCLEOTIDE SEQUENCE [LARGE SCALE GENOMIC DNA]</scope>
    <source>
        <strain evidence="2">ATCC 27169 / PCC 6605</strain>
    </source>
</reference>
<protein>
    <submittedName>
        <fullName evidence="1">Putative Zn peptidase</fullName>
    </submittedName>
</protein>
<accession>K9UFH4</accession>
<dbReference type="Gene3D" id="1.10.10.2910">
    <property type="match status" value="1"/>
</dbReference>
<dbReference type="HOGENOM" id="CLU_1198174_0_0_3"/>
<dbReference type="RefSeq" id="WP_015159129.1">
    <property type="nucleotide sequence ID" value="NC_019697.1"/>
</dbReference>
<evidence type="ECO:0000313" key="1">
    <source>
        <dbReference type="EMBL" id="AFY92959.1"/>
    </source>
</evidence>
<gene>
    <name evidence="1" type="ORF">Cha6605_1845</name>
</gene>
<dbReference type="OrthoDB" id="9816277at2"/>
<dbReference type="KEGG" id="cmp:Cha6605_1845"/>
<dbReference type="Proteomes" id="UP000010366">
    <property type="component" value="Chromosome"/>
</dbReference>
<dbReference type="eggNOG" id="COG2856">
    <property type="taxonomic scope" value="Bacteria"/>
</dbReference>
<keyword evidence="2" id="KW-1185">Reference proteome</keyword>
<evidence type="ECO:0000313" key="2">
    <source>
        <dbReference type="Proteomes" id="UP000010366"/>
    </source>
</evidence>
<name>K9UFH4_CHAP6</name>
<sequence>MTSIKPARFINKSEITAIADRLLVEMRDANWTPKWPQLADLAADFLDLSIDYEDFDVGEDGIIAAKIYPTKKEIYFNNAFPAIRDNYGFYQSTLAHEIGHWLLHIDLNLPETVNDDLISTALPGEVFLCRSLDENKNKVVNQRTPEDWREWQAQYFASCLLMPLDKLEEVRRGRNLTNRQHLGAIGDELGVTISNLINRLQDLEYLEKGGNSKQLYPGKRLRLSE</sequence>
<proteinExistence type="predicted"/>
<organism evidence="1 2">
    <name type="scientific">Chamaesiphon minutus (strain ATCC 27169 / PCC 6605)</name>
    <dbReference type="NCBI Taxonomy" id="1173020"/>
    <lineage>
        <taxon>Bacteria</taxon>
        <taxon>Bacillati</taxon>
        <taxon>Cyanobacteriota</taxon>
        <taxon>Cyanophyceae</taxon>
        <taxon>Gomontiellales</taxon>
        <taxon>Chamaesiphonaceae</taxon>
        <taxon>Chamaesiphon</taxon>
    </lineage>
</organism>
<dbReference type="AlphaFoldDB" id="K9UFH4"/>
<dbReference type="EMBL" id="CP003600">
    <property type="protein sequence ID" value="AFY92959.1"/>
    <property type="molecule type" value="Genomic_DNA"/>
</dbReference>